<feature type="transmembrane region" description="Helical" evidence="7">
    <location>
        <begin position="332"/>
        <end position="352"/>
    </location>
</feature>
<dbReference type="SUPFAM" id="SSF103473">
    <property type="entry name" value="MFS general substrate transporter"/>
    <property type="match status" value="1"/>
</dbReference>
<dbReference type="PATRIC" id="fig|471514.4.peg.2651"/>
<evidence type="ECO:0000313" key="10">
    <source>
        <dbReference type="Proteomes" id="UP000050482"/>
    </source>
</evidence>
<sequence length="471" mass="50827">MTEKHMSQNNNVVEALNDAPLGLFHFRAVLTAGLGFFTDAYDLFIIGAALSIIKTQWNLTTTQVSWVGSATLIATFLGAFLFGRLADIFGRKKLYGSEALIMTIGAILSAFSPNIWWLIGFRVLMGIGIGGDYPTSAVIMSEFSNTKDRGKTVGMVFSMQALGTIVGPVVAITLIGAGVPDSIAWRLMLGLGAIPALFVIYLRRTLPESPRYLAQVRGREADAAKSIRQYSGGLVAVEGGSSRVEKLTFGRFITNPKYLLMLLGTAGSWFVFDYAYYGNTISTSAILKLVSPHMTLIQSESLSLIIFAVAAVPGYILSFLSMDRIGHKRLQLIGFLFMGLMFLLIGVVPNVATSILPFMVLYGLSYFFAEFGPNTTTFVMAAELFPVSMRTTGHGMSAGIAKIGAFIGVFVFPILSRSLGLKGTLDITFAFSLVGMLLTLVLPEPARKSMESLSHQPDSSTPEIQTATTSA</sequence>
<accession>A0A0P9CD40</accession>
<organism evidence="9 10">
    <name type="scientific">Alicyclobacillus ferrooxydans</name>
    <dbReference type="NCBI Taxonomy" id="471514"/>
    <lineage>
        <taxon>Bacteria</taxon>
        <taxon>Bacillati</taxon>
        <taxon>Bacillota</taxon>
        <taxon>Bacilli</taxon>
        <taxon>Bacillales</taxon>
        <taxon>Alicyclobacillaceae</taxon>
        <taxon>Alicyclobacillus</taxon>
    </lineage>
</organism>
<evidence type="ECO:0000256" key="2">
    <source>
        <dbReference type="ARBA" id="ARBA00022448"/>
    </source>
</evidence>
<evidence type="ECO:0000259" key="8">
    <source>
        <dbReference type="PROSITE" id="PS50850"/>
    </source>
</evidence>
<comment type="caution">
    <text evidence="9">The sequence shown here is derived from an EMBL/GenBank/DDBJ whole genome shotgun (WGS) entry which is preliminary data.</text>
</comment>
<dbReference type="STRING" id="471514.AN477_11505"/>
<dbReference type="Proteomes" id="UP000050482">
    <property type="component" value="Unassembled WGS sequence"/>
</dbReference>
<keyword evidence="3 7" id="KW-0812">Transmembrane</keyword>
<evidence type="ECO:0000256" key="6">
    <source>
        <dbReference type="SAM" id="MobiDB-lite"/>
    </source>
</evidence>
<protein>
    <submittedName>
        <fullName evidence="9">MFS transporter</fullName>
    </submittedName>
</protein>
<feature type="transmembrane region" description="Helical" evidence="7">
    <location>
        <begin position="297"/>
        <end position="320"/>
    </location>
</feature>
<dbReference type="AlphaFoldDB" id="A0A0P9CD40"/>
<evidence type="ECO:0000256" key="7">
    <source>
        <dbReference type="SAM" id="Phobius"/>
    </source>
</evidence>
<keyword evidence="4 7" id="KW-1133">Transmembrane helix</keyword>
<dbReference type="PROSITE" id="PS50850">
    <property type="entry name" value="MFS"/>
    <property type="match status" value="1"/>
</dbReference>
<dbReference type="InterPro" id="IPR020846">
    <property type="entry name" value="MFS_dom"/>
</dbReference>
<dbReference type="PANTHER" id="PTHR23511">
    <property type="entry name" value="SYNAPTIC VESICLE GLYCOPROTEIN 2"/>
    <property type="match status" value="1"/>
</dbReference>
<feature type="transmembrane region" description="Helical" evidence="7">
    <location>
        <begin position="427"/>
        <end position="443"/>
    </location>
</feature>
<feature type="transmembrane region" description="Helical" evidence="7">
    <location>
        <begin position="183"/>
        <end position="202"/>
    </location>
</feature>
<evidence type="ECO:0000256" key="3">
    <source>
        <dbReference type="ARBA" id="ARBA00022692"/>
    </source>
</evidence>
<keyword evidence="2" id="KW-0813">Transport</keyword>
<dbReference type="InterPro" id="IPR005829">
    <property type="entry name" value="Sugar_transporter_CS"/>
</dbReference>
<reference evidence="9 10" key="1">
    <citation type="submission" date="2015-09" db="EMBL/GenBank/DDBJ databases">
        <title>Draft genome sequence of Alicyclobacillus ferrooxydans DSM 22381.</title>
        <authorList>
            <person name="Hemp J."/>
        </authorList>
    </citation>
    <scope>NUCLEOTIDE SEQUENCE [LARGE SCALE GENOMIC DNA]</scope>
    <source>
        <strain evidence="9 10">TC-34</strain>
    </source>
</reference>
<evidence type="ECO:0000256" key="5">
    <source>
        <dbReference type="ARBA" id="ARBA00023136"/>
    </source>
</evidence>
<dbReference type="RefSeq" id="WP_054969306.1">
    <property type="nucleotide sequence ID" value="NZ_LJCO01000047.1"/>
</dbReference>
<evidence type="ECO:0000256" key="4">
    <source>
        <dbReference type="ARBA" id="ARBA00022989"/>
    </source>
</evidence>
<feature type="transmembrane region" description="Helical" evidence="7">
    <location>
        <begin position="152"/>
        <end position="177"/>
    </location>
</feature>
<dbReference type="GO" id="GO:0022857">
    <property type="term" value="F:transmembrane transporter activity"/>
    <property type="evidence" value="ECO:0007669"/>
    <property type="project" value="InterPro"/>
</dbReference>
<dbReference type="PROSITE" id="PS00217">
    <property type="entry name" value="SUGAR_TRANSPORT_2"/>
    <property type="match status" value="1"/>
</dbReference>
<comment type="subcellular location">
    <subcellularLocation>
        <location evidence="1">Cell membrane</location>
        <topology evidence="1">Multi-pass membrane protein</topology>
    </subcellularLocation>
</comment>
<feature type="transmembrane region" description="Helical" evidence="7">
    <location>
        <begin position="64"/>
        <end position="82"/>
    </location>
</feature>
<feature type="region of interest" description="Disordered" evidence="6">
    <location>
        <begin position="451"/>
        <end position="471"/>
    </location>
</feature>
<feature type="transmembrane region" description="Helical" evidence="7">
    <location>
        <begin position="364"/>
        <end position="385"/>
    </location>
</feature>
<gene>
    <name evidence="9" type="ORF">AN477_11505</name>
</gene>
<proteinExistence type="predicted"/>
<dbReference type="InterPro" id="IPR005828">
    <property type="entry name" value="MFS_sugar_transport-like"/>
</dbReference>
<feature type="transmembrane region" description="Helical" evidence="7">
    <location>
        <begin position="258"/>
        <end position="277"/>
    </location>
</feature>
<dbReference type="InterPro" id="IPR036259">
    <property type="entry name" value="MFS_trans_sf"/>
</dbReference>
<dbReference type="Gene3D" id="1.20.1250.20">
    <property type="entry name" value="MFS general substrate transporter like domains"/>
    <property type="match status" value="1"/>
</dbReference>
<dbReference type="PANTHER" id="PTHR23511:SF34">
    <property type="entry name" value="SYNAPTIC VESICLE GLYCOPROTEIN 2"/>
    <property type="match status" value="1"/>
</dbReference>
<evidence type="ECO:0000313" key="9">
    <source>
        <dbReference type="EMBL" id="KPV43622.1"/>
    </source>
</evidence>
<dbReference type="EMBL" id="LJCO01000047">
    <property type="protein sequence ID" value="KPV43622.1"/>
    <property type="molecule type" value="Genomic_DNA"/>
</dbReference>
<keyword evidence="5 7" id="KW-0472">Membrane</keyword>
<dbReference type="GO" id="GO:0005886">
    <property type="term" value="C:plasma membrane"/>
    <property type="evidence" value="ECO:0007669"/>
    <property type="project" value="UniProtKB-SubCell"/>
</dbReference>
<evidence type="ECO:0000256" key="1">
    <source>
        <dbReference type="ARBA" id="ARBA00004651"/>
    </source>
</evidence>
<feature type="transmembrane region" description="Helical" evidence="7">
    <location>
        <begin position="94"/>
        <end position="111"/>
    </location>
</feature>
<name>A0A0P9CD40_9BACL</name>
<keyword evidence="10" id="KW-1185">Reference proteome</keyword>
<feature type="domain" description="Major facilitator superfamily (MFS) profile" evidence="8">
    <location>
        <begin position="28"/>
        <end position="447"/>
    </location>
</feature>
<feature type="transmembrane region" description="Helical" evidence="7">
    <location>
        <begin position="397"/>
        <end position="415"/>
    </location>
</feature>
<feature type="transmembrane region" description="Helical" evidence="7">
    <location>
        <begin position="28"/>
        <end position="52"/>
    </location>
</feature>
<dbReference type="Pfam" id="PF00083">
    <property type="entry name" value="Sugar_tr"/>
    <property type="match status" value="1"/>
</dbReference>